<feature type="transmembrane region" description="Helical" evidence="5">
    <location>
        <begin position="239"/>
        <end position="262"/>
    </location>
</feature>
<reference evidence="7" key="1">
    <citation type="journal article" date="2014" name="Insect Biochem. Mol. Biol.">
        <title>An insight into the sialome of the frog biting fly, Corethrella appendiculata.</title>
        <authorList>
            <person name="Ribeiro J.M.C."/>
            <person name="Chagas A.C."/>
            <person name="Pham V.M."/>
            <person name="Lounibos L.P."/>
            <person name="Calvo E."/>
        </authorList>
    </citation>
    <scope>NUCLEOTIDE SEQUENCE</scope>
    <source>
        <tissue evidence="7">Salivary glands</tissue>
    </source>
</reference>
<comment type="subcellular location">
    <subcellularLocation>
        <location evidence="1">Membrane</location>
        <topology evidence="1">Multi-pass membrane protein</topology>
    </subcellularLocation>
</comment>
<dbReference type="EMBL" id="GANO01002474">
    <property type="protein sequence ID" value="JAB57397.1"/>
    <property type="molecule type" value="mRNA"/>
</dbReference>
<dbReference type="PROSITE" id="PS50850">
    <property type="entry name" value="MFS"/>
    <property type="match status" value="1"/>
</dbReference>
<feature type="transmembrane region" description="Helical" evidence="5">
    <location>
        <begin position="513"/>
        <end position="530"/>
    </location>
</feature>
<dbReference type="Gene3D" id="1.20.1250.20">
    <property type="entry name" value="MFS general substrate transporter like domains"/>
    <property type="match status" value="1"/>
</dbReference>
<feature type="transmembrane region" description="Helical" evidence="5">
    <location>
        <begin position="152"/>
        <end position="174"/>
    </location>
</feature>
<evidence type="ECO:0000259" key="6">
    <source>
        <dbReference type="PROSITE" id="PS50850"/>
    </source>
</evidence>
<feature type="transmembrane region" description="Helical" evidence="5">
    <location>
        <begin position="268"/>
        <end position="286"/>
    </location>
</feature>
<feature type="non-terminal residue" evidence="7">
    <location>
        <position position="1"/>
    </location>
</feature>
<feature type="transmembrane region" description="Helical" evidence="5">
    <location>
        <begin position="360"/>
        <end position="382"/>
    </location>
</feature>
<sequence length="536" mass="61523">AKDDVDGSGSNQQHVLCDKILNEFGHFGKYQLCQFILICIPLTFAGVFSLQYVFTAGYLNYRCALPECEENTVHRAVYFPNWLNETVPFHNDKPEHCYKFDSSKSVNISNDFCPHYEFNRSSIVPCKQFIYENNDRTIQNEFNLTCRDQWKLAFVGTVNSFGFLFTMPFAGYFSDKYGRKVMFITFFLIAGVIGFLRSFSMSYEMFLMLEFLEPALSGGFFATGFIFAMELLGHKQRAIGSAIINILYAVGTAILGLCASKFRDWRLLSQIIFAPTIVFVSYYWLLNESICWLLSHGKYERAFDVMKDIQKVNETEDSKLTYERFKDQLNAVKNNRKDYGTAEQLRRTNSSFLKIFRTRLLVNQLFYFSFCWMAITFIYYGLGMNSVRMGGDKYFNFILVALIEIPAILIMCTILQRFERRTCLSGSLLLSSATSFVAVIVPSDIEWINLSFFLLSKFMISISYAIIQIYAVEMFPTLLRHKMQSVCSMFGTIGIMLAPQTLLLGMVWTPLPLLLFGGIALLAGLLSLQLPEIEEN</sequence>
<protein>
    <submittedName>
        <fullName evidence="7">Putative transmembrane transport</fullName>
    </submittedName>
</protein>
<accession>U5ES84</accession>
<dbReference type="SUPFAM" id="SSF103473">
    <property type="entry name" value="MFS general substrate transporter"/>
    <property type="match status" value="1"/>
</dbReference>
<evidence type="ECO:0000256" key="5">
    <source>
        <dbReference type="SAM" id="Phobius"/>
    </source>
</evidence>
<dbReference type="InterPro" id="IPR036259">
    <property type="entry name" value="MFS_trans_sf"/>
</dbReference>
<evidence type="ECO:0000256" key="1">
    <source>
        <dbReference type="ARBA" id="ARBA00004141"/>
    </source>
</evidence>
<organism evidence="7">
    <name type="scientific">Corethrella appendiculata</name>
    <dbReference type="NCBI Taxonomy" id="1370023"/>
    <lineage>
        <taxon>Eukaryota</taxon>
        <taxon>Metazoa</taxon>
        <taxon>Ecdysozoa</taxon>
        <taxon>Arthropoda</taxon>
        <taxon>Hexapoda</taxon>
        <taxon>Insecta</taxon>
        <taxon>Pterygota</taxon>
        <taxon>Neoptera</taxon>
        <taxon>Endopterygota</taxon>
        <taxon>Diptera</taxon>
        <taxon>Nematocera</taxon>
        <taxon>Culicoidea</taxon>
        <taxon>Chaoboridae</taxon>
        <taxon>Corethrella</taxon>
    </lineage>
</organism>
<proteinExistence type="evidence at transcript level"/>
<feature type="transmembrane region" description="Helical" evidence="5">
    <location>
        <begin position="394"/>
        <end position="415"/>
    </location>
</feature>
<evidence type="ECO:0000313" key="7">
    <source>
        <dbReference type="EMBL" id="JAB57397.1"/>
    </source>
</evidence>
<evidence type="ECO:0000256" key="2">
    <source>
        <dbReference type="ARBA" id="ARBA00022692"/>
    </source>
</evidence>
<feature type="transmembrane region" description="Helical" evidence="5">
    <location>
        <begin position="35"/>
        <end position="54"/>
    </location>
</feature>
<dbReference type="InterPro" id="IPR020846">
    <property type="entry name" value="MFS_dom"/>
</dbReference>
<feature type="transmembrane region" description="Helical" evidence="5">
    <location>
        <begin position="447"/>
        <end position="467"/>
    </location>
</feature>
<dbReference type="InterPro" id="IPR005829">
    <property type="entry name" value="Sugar_transporter_CS"/>
</dbReference>
<evidence type="ECO:0000256" key="3">
    <source>
        <dbReference type="ARBA" id="ARBA00022989"/>
    </source>
</evidence>
<name>U5ES84_9DIPT</name>
<feature type="transmembrane region" description="Helical" evidence="5">
    <location>
        <begin position="181"/>
        <end position="199"/>
    </location>
</feature>
<feature type="transmembrane region" description="Helical" evidence="5">
    <location>
        <begin position="422"/>
        <end position="441"/>
    </location>
</feature>
<dbReference type="PANTHER" id="PTHR24064">
    <property type="entry name" value="SOLUTE CARRIER FAMILY 22 MEMBER"/>
    <property type="match status" value="1"/>
</dbReference>
<dbReference type="GO" id="GO:0016020">
    <property type="term" value="C:membrane"/>
    <property type="evidence" value="ECO:0007669"/>
    <property type="project" value="UniProtKB-SubCell"/>
</dbReference>
<keyword evidence="2 5" id="KW-0812">Transmembrane</keyword>
<dbReference type="Pfam" id="PF00083">
    <property type="entry name" value="Sugar_tr"/>
    <property type="match status" value="1"/>
</dbReference>
<dbReference type="InterPro" id="IPR005828">
    <property type="entry name" value="MFS_sugar_transport-like"/>
</dbReference>
<keyword evidence="4 5" id="KW-0472">Membrane</keyword>
<feature type="domain" description="Major facilitator superfamily (MFS) profile" evidence="6">
    <location>
        <begin position="106"/>
        <end position="535"/>
    </location>
</feature>
<dbReference type="GO" id="GO:0022857">
    <property type="term" value="F:transmembrane transporter activity"/>
    <property type="evidence" value="ECO:0007669"/>
    <property type="project" value="InterPro"/>
</dbReference>
<dbReference type="PROSITE" id="PS00216">
    <property type="entry name" value="SUGAR_TRANSPORT_1"/>
    <property type="match status" value="1"/>
</dbReference>
<dbReference type="AlphaFoldDB" id="U5ES84"/>
<evidence type="ECO:0000256" key="4">
    <source>
        <dbReference type="ARBA" id="ARBA00023136"/>
    </source>
</evidence>
<keyword evidence="3 5" id="KW-1133">Transmembrane helix</keyword>
<feature type="transmembrane region" description="Helical" evidence="5">
    <location>
        <begin position="211"/>
        <end position="232"/>
    </location>
</feature>